<gene>
    <name evidence="3" type="ORF">K469DRAFT_699574</name>
    <name evidence="2" type="ORF">K469DRAFT_701197</name>
</gene>
<evidence type="ECO:0000313" key="3">
    <source>
        <dbReference type="EMBL" id="KAF2189987.1"/>
    </source>
</evidence>
<evidence type="ECO:0000313" key="4">
    <source>
        <dbReference type="Proteomes" id="UP000800200"/>
    </source>
</evidence>
<dbReference type="Proteomes" id="UP000800200">
    <property type="component" value="Unassembled WGS sequence"/>
</dbReference>
<dbReference type="AlphaFoldDB" id="A0A6A6EGF4"/>
<evidence type="ECO:0000256" key="1">
    <source>
        <dbReference type="SAM" id="SignalP"/>
    </source>
</evidence>
<organism evidence="2 4">
    <name type="scientific">Zopfia rhizophila CBS 207.26</name>
    <dbReference type="NCBI Taxonomy" id="1314779"/>
    <lineage>
        <taxon>Eukaryota</taxon>
        <taxon>Fungi</taxon>
        <taxon>Dikarya</taxon>
        <taxon>Ascomycota</taxon>
        <taxon>Pezizomycotina</taxon>
        <taxon>Dothideomycetes</taxon>
        <taxon>Dothideomycetes incertae sedis</taxon>
        <taxon>Zopfiaceae</taxon>
        <taxon>Zopfia</taxon>
    </lineage>
</organism>
<keyword evidence="1" id="KW-0732">Signal</keyword>
<keyword evidence="4" id="KW-1185">Reference proteome</keyword>
<reference evidence="2" key="1">
    <citation type="journal article" date="2020" name="Stud. Mycol.">
        <title>101 Dothideomycetes genomes: a test case for predicting lifestyles and emergence of pathogens.</title>
        <authorList>
            <person name="Haridas S."/>
            <person name="Albert R."/>
            <person name="Binder M."/>
            <person name="Bloem J."/>
            <person name="Labutti K."/>
            <person name="Salamov A."/>
            <person name="Andreopoulos B."/>
            <person name="Baker S."/>
            <person name="Barry K."/>
            <person name="Bills G."/>
            <person name="Bluhm B."/>
            <person name="Cannon C."/>
            <person name="Castanera R."/>
            <person name="Culley D."/>
            <person name="Daum C."/>
            <person name="Ezra D."/>
            <person name="Gonzalez J."/>
            <person name="Henrissat B."/>
            <person name="Kuo A."/>
            <person name="Liang C."/>
            <person name="Lipzen A."/>
            <person name="Lutzoni F."/>
            <person name="Magnuson J."/>
            <person name="Mondo S."/>
            <person name="Nolan M."/>
            <person name="Ohm R."/>
            <person name="Pangilinan J."/>
            <person name="Park H.-J."/>
            <person name="Ramirez L."/>
            <person name="Alfaro M."/>
            <person name="Sun H."/>
            <person name="Tritt A."/>
            <person name="Yoshinaga Y."/>
            <person name="Zwiers L.-H."/>
            <person name="Turgeon B."/>
            <person name="Goodwin S."/>
            <person name="Spatafora J."/>
            <person name="Crous P."/>
            <person name="Grigoriev I."/>
        </authorList>
    </citation>
    <scope>NUCLEOTIDE SEQUENCE</scope>
    <source>
        <strain evidence="2">CBS 207.26</strain>
    </source>
</reference>
<feature type="signal peptide" evidence="1">
    <location>
        <begin position="1"/>
        <end position="22"/>
    </location>
</feature>
<sequence length="60" mass="6843">RFYSLIRSLAFLTFSFLPGCLDLVLRAGQSGAWLERCVASTGVRIQLVKMPLIHRLYVKM</sequence>
<dbReference type="EMBL" id="ML994619">
    <property type="protein sequence ID" value="KAF2189987.1"/>
    <property type="molecule type" value="Genomic_DNA"/>
</dbReference>
<evidence type="ECO:0000313" key="2">
    <source>
        <dbReference type="EMBL" id="KAF2189922.1"/>
    </source>
</evidence>
<name>A0A6A6EGF4_9PEZI</name>
<accession>A0A6A6EGF4</accession>
<feature type="chain" id="PRO_5040606918" evidence="1">
    <location>
        <begin position="23"/>
        <end position="60"/>
    </location>
</feature>
<dbReference type="EMBL" id="ML994620">
    <property type="protein sequence ID" value="KAF2189922.1"/>
    <property type="molecule type" value="Genomic_DNA"/>
</dbReference>
<proteinExistence type="predicted"/>
<feature type="non-terminal residue" evidence="2">
    <location>
        <position position="1"/>
    </location>
</feature>
<protein>
    <submittedName>
        <fullName evidence="2">Uncharacterized protein</fullName>
    </submittedName>
</protein>